<organism evidence="1 2">
    <name type="scientific">Eucalyptus globulus</name>
    <name type="common">Tasmanian blue gum</name>
    <dbReference type="NCBI Taxonomy" id="34317"/>
    <lineage>
        <taxon>Eukaryota</taxon>
        <taxon>Viridiplantae</taxon>
        <taxon>Streptophyta</taxon>
        <taxon>Embryophyta</taxon>
        <taxon>Tracheophyta</taxon>
        <taxon>Spermatophyta</taxon>
        <taxon>Magnoliopsida</taxon>
        <taxon>eudicotyledons</taxon>
        <taxon>Gunneridae</taxon>
        <taxon>Pentapetalae</taxon>
        <taxon>rosids</taxon>
        <taxon>malvids</taxon>
        <taxon>Myrtales</taxon>
        <taxon>Myrtaceae</taxon>
        <taxon>Myrtoideae</taxon>
        <taxon>Eucalypteae</taxon>
        <taxon>Eucalyptus</taxon>
    </lineage>
</organism>
<comment type="caution">
    <text evidence="1">The sequence shown here is derived from an EMBL/GenBank/DDBJ whole genome shotgun (WGS) entry which is preliminary data.</text>
</comment>
<evidence type="ECO:0000313" key="2">
    <source>
        <dbReference type="Proteomes" id="UP001634007"/>
    </source>
</evidence>
<reference evidence="1 2" key="1">
    <citation type="submission" date="2024-11" db="EMBL/GenBank/DDBJ databases">
        <title>Chromosome-level genome assembly of Eucalyptus globulus Labill. provides insights into its genome evolution.</title>
        <authorList>
            <person name="Li X."/>
        </authorList>
    </citation>
    <scope>NUCLEOTIDE SEQUENCE [LARGE SCALE GENOMIC DNA]</scope>
    <source>
        <strain evidence="1">CL2024</strain>
        <tissue evidence="1">Fresh tender leaves</tissue>
    </source>
</reference>
<dbReference type="AlphaFoldDB" id="A0ABD3JTS8"/>
<dbReference type="EMBL" id="JBJKBG010000007">
    <property type="protein sequence ID" value="KAL3729608.1"/>
    <property type="molecule type" value="Genomic_DNA"/>
</dbReference>
<sequence length="113" mass="12624">MNQFISTSALHRLVRESGDLARPPTSHPIFASNHFLSRRSYSCPSTAGGSDSMDQSELVAFVVNKCRTGGLVEANDRLFYSERTTRVKPFAFTSLFRPTLGGWGQDEALRHHH</sequence>
<gene>
    <name evidence="1" type="ORF">ACJRO7_026697</name>
</gene>
<accession>A0ABD3JTS8</accession>
<evidence type="ECO:0000313" key="1">
    <source>
        <dbReference type="EMBL" id="KAL3729608.1"/>
    </source>
</evidence>
<name>A0ABD3JTS8_EUCGL</name>
<keyword evidence="2" id="KW-1185">Reference proteome</keyword>
<proteinExistence type="predicted"/>
<protein>
    <submittedName>
        <fullName evidence="1">Uncharacterized protein</fullName>
    </submittedName>
</protein>
<dbReference type="Proteomes" id="UP001634007">
    <property type="component" value="Unassembled WGS sequence"/>
</dbReference>